<dbReference type="eggNOG" id="COG0640">
    <property type="taxonomic scope" value="Bacteria"/>
</dbReference>
<dbReference type="RefSeq" id="WP_013017154.1">
    <property type="nucleotide sequence ID" value="NC_013947.1"/>
</dbReference>
<dbReference type="CDD" id="cd00090">
    <property type="entry name" value="HTH_ARSR"/>
    <property type="match status" value="1"/>
</dbReference>
<dbReference type="GO" id="GO:0003700">
    <property type="term" value="F:DNA-binding transcription factor activity"/>
    <property type="evidence" value="ECO:0007669"/>
    <property type="project" value="InterPro"/>
</dbReference>
<accession>D3PZA9</accession>
<dbReference type="SUPFAM" id="SSF46785">
    <property type="entry name" value="Winged helix' DNA-binding domain"/>
    <property type="match status" value="1"/>
</dbReference>
<protein>
    <submittedName>
        <fullName evidence="2">Transcriptional regulator, ArsR family</fullName>
    </submittedName>
</protein>
<gene>
    <name evidence="2" type="ordered locus">Snas_1887</name>
</gene>
<keyword evidence="3" id="KW-1185">Reference proteome</keyword>
<evidence type="ECO:0000259" key="1">
    <source>
        <dbReference type="SMART" id="SM00418"/>
    </source>
</evidence>
<feature type="domain" description="HTH arsR-type" evidence="1">
    <location>
        <begin position="2"/>
        <end position="93"/>
    </location>
</feature>
<dbReference type="InterPro" id="IPR011991">
    <property type="entry name" value="ArsR-like_HTH"/>
</dbReference>
<dbReference type="Pfam" id="PF12840">
    <property type="entry name" value="HTH_20"/>
    <property type="match status" value="1"/>
</dbReference>
<dbReference type="OrthoDB" id="5949858at2"/>
<dbReference type="InterPro" id="IPR036388">
    <property type="entry name" value="WH-like_DNA-bd_sf"/>
</dbReference>
<reference evidence="2 3" key="1">
    <citation type="journal article" date="2009" name="Stand. Genomic Sci.">
        <title>Complete genome sequence of Stackebrandtia nassauensis type strain (LLR-40K-21).</title>
        <authorList>
            <person name="Munk C."/>
            <person name="Lapidus A."/>
            <person name="Copeland A."/>
            <person name="Jando M."/>
            <person name="Mayilraj S."/>
            <person name="Glavina Del Rio T."/>
            <person name="Nolan M."/>
            <person name="Chen F."/>
            <person name="Lucas S."/>
            <person name="Tice H."/>
            <person name="Cheng J.F."/>
            <person name="Han C."/>
            <person name="Detter J.C."/>
            <person name="Bruce D."/>
            <person name="Goodwin L."/>
            <person name="Chain P."/>
            <person name="Pitluck S."/>
            <person name="Goker M."/>
            <person name="Ovchinikova G."/>
            <person name="Pati A."/>
            <person name="Ivanova N."/>
            <person name="Mavromatis K."/>
            <person name="Chen A."/>
            <person name="Palaniappan K."/>
            <person name="Land M."/>
            <person name="Hauser L."/>
            <person name="Chang Y.J."/>
            <person name="Jeffries C.D."/>
            <person name="Bristow J."/>
            <person name="Eisen J.A."/>
            <person name="Markowitz V."/>
            <person name="Hugenholtz P."/>
            <person name="Kyrpides N.C."/>
            <person name="Klenk H.P."/>
        </authorList>
    </citation>
    <scope>NUCLEOTIDE SEQUENCE [LARGE SCALE GENOMIC DNA]</scope>
    <source>
        <strain evidence="3">DSM 44728 / CIP 108903 / NRRL B-16338 / NBRC 102104 / LLR-40K-21</strain>
    </source>
</reference>
<dbReference type="EMBL" id="CP001778">
    <property type="protein sequence ID" value="ADD41583.1"/>
    <property type="molecule type" value="Genomic_DNA"/>
</dbReference>
<name>D3PZA9_STANL</name>
<dbReference type="HOGENOM" id="CLU_100916_0_0_11"/>
<dbReference type="KEGG" id="sna:Snas_1887"/>
<dbReference type="Gene3D" id="6.10.140.2180">
    <property type="match status" value="1"/>
</dbReference>
<dbReference type="InterPro" id="IPR036390">
    <property type="entry name" value="WH_DNA-bd_sf"/>
</dbReference>
<dbReference type="STRING" id="446470.Snas_1887"/>
<dbReference type="SMART" id="SM00418">
    <property type="entry name" value="HTH_ARSR"/>
    <property type="match status" value="1"/>
</dbReference>
<dbReference type="AlphaFoldDB" id="D3PZA9"/>
<evidence type="ECO:0000313" key="3">
    <source>
        <dbReference type="Proteomes" id="UP000000844"/>
    </source>
</evidence>
<dbReference type="InterPro" id="IPR001845">
    <property type="entry name" value="HTH_ArsR_DNA-bd_dom"/>
</dbReference>
<dbReference type="Gene3D" id="1.10.10.10">
    <property type="entry name" value="Winged helix-like DNA-binding domain superfamily/Winged helix DNA-binding domain"/>
    <property type="match status" value="1"/>
</dbReference>
<organism evidence="2 3">
    <name type="scientific">Stackebrandtia nassauensis (strain DSM 44728 / CIP 108903 / NRRL B-16338 / NBRC 102104 / LLR-40K-21)</name>
    <dbReference type="NCBI Taxonomy" id="446470"/>
    <lineage>
        <taxon>Bacteria</taxon>
        <taxon>Bacillati</taxon>
        <taxon>Actinomycetota</taxon>
        <taxon>Actinomycetes</taxon>
        <taxon>Glycomycetales</taxon>
        <taxon>Glycomycetaceae</taxon>
        <taxon>Stackebrandtia</taxon>
    </lineage>
</organism>
<sequence>MKILDLVLHPVRLRILHAMYGGQSHTTSDLCAHLADVPKTSVYRHVSLLTEAGMLEVVDEKRVHGAVERHYRLRRDRTTIGPEAARSMSTEDHRQGFAAALAALLAEFNAYLDRDDAVPVEDYVGYQQLPLWLSREELHDLVDKFVELIEPLSRNEPTPERGLHMLSPIVFPLQRPPGQASEDD</sequence>
<dbReference type="Proteomes" id="UP000000844">
    <property type="component" value="Chromosome"/>
</dbReference>
<evidence type="ECO:0000313" key="2">
    <source>
        <dbReference type="EMBL" id="ADD41583.1"/>
    </source>
</evidence>
<proteinExistence type="predicted"/>